<feature type="domain" description="Putative Se/S carrier protein-like" evidence="1">
    <location>
        <begin position="5"/>
        <end position="71"/>
    </location>
</feature>
<evidence type="ECO:0000313" key="3">
    <source>
        <dbReference type="Proteomes" id="UP000440713"/>
    </source>
</evidence>
<gene>
    <name evidence="2" type="ORF">FYJ71_07995</name>
</gene>
<dbReference type="AlphaFoldDB" id="A0A6N7X1Q5"/>
<comment type="caution">
    <text evidence="2">The sequence shown here is derived from an EMBL/GenBank/DDBJ whole genome shotgun (WGS) entry which is preliminary data.</text>
</comment>
<dbReference type="RefSeq" id="WP_154538387.1">
    <property type="nucleotide sequence ID" value="NZ_JAXDWS010000001.1"/>
</dbReference>
<protein>
    <submittedName>
        <fullName evidence="2">DUF3343 domain-containing protein</fullName>
    </submittedName>
</protein>
<dbReference type="InterPro" id="IPR021778">
    <property type="entry name" value="Se/S_carrier-like"/>
</dbReference>
<sequence length="88" mass="10143">MNDFYIVSFNSTHHAIRSEKILLDDGLKIMTLPTPREVAASCGLSIKFEFEDKKRIKELLEESSIDIKGVYHILRNESGDREALEIEF</sequence>
<evidence type="ECO:0000259" key="1">
    <source>
        <dbReference type="Pfam" id="PF11823"/>
    </source>
</evidence>
<proteinExistence type="predicted"/>
<dbReference type="Proteomes" id="UP000440713">
    <property type="component" value="Unassembled WGS sequence"/>
</dbReference>
<dbReference type="EMBL" id="VUNE01000004">
    <property type="protein sequence ID" value="MST62910.1"/>
    <property type="molecule type" value="Genomic_DNA"/>
</dbReference>
<reference evidence="2 3" key="1">
    <citation type="submission" date="2019-08" db="EMBL/GenBank/DDBJ databases">
        <title>In-depth cultivation of the pig gut microbiome towards novel bacterial diversity and tailored functional studies.</title>
        <authorList>
            <person name="Wylensek D."/>
            <person name="Hitch T.C.A."/>
            <person name="Clavel T."/>
        </authorList>
    </citation>
    <scope>NUCLEOTIDE SEQUENCE [LARGE SCALE GENOMIC DNA]</scope>
    <source>
        <strain evidence="2 3">WCA-SAB-591-4A-A</strain>
    </source>
</reference>
<accession>A0A6N7X1Q5</accession>
<evidence type="ECO:0000313" key="2">
    <source>
        <dbReference type="EMBL" id="MST62910.1"/>
    </source>
</evidence>
<name>A0A6N7X1Q5_9FIRM</name>
<dbReference type="Pfam" id="PF11823">
    <property type="entry name" value="Se_S_carrier"/>
    <property type="match status" value="1"/>
</dbReference>
<organism evidence="2 3">
    <name type="scientific">Peptostreptococcus porci</name>
    <dbReference type="NCBI Taxonomy" id="2652282"/>
    <lineage>
        <taxon>Bacteria</taxon>
        <taxon>Bacillati</taxon>
        <taxon>Bacillota</taxon>
        <taxon>Clostridia</taxon>
        <taxon>Peptostreptococcales</taxon>
        <taxon>Peptostreptococcaceae</taxon>
        <taxon>Peptostreptococcus</taxon>
    </lineage>
</organism>
<keyword evidence="3" id="KW-1185">Reference proteome</keyword>